<reference evidence="2" key="1">
    <citation type="submission" date="2022-10" db="EMBL/GenBank/DDBJ databases">
        <title>The WGS of Solirubrobacter ginsenosidimutans DSM 21036.</title>
        <authorList>
            <person name="Jiang Z."/>
        </authorList>
    </citation>
    <scope>NUCLEOTIDE SEQUENCE</scope>
    <source>
        <strain evidence="2">DSM 21036</strain>
    </source>
</reference>
<evidence type="ECO:0000313" key="3">
    <source>
        <dbReference type="Proteomes" id="UP001149140"/>
    </source>
</evidence>
<dbReference type="AlphaFoldDB" id="A0A9X3S2T2"/>
<dbReference type="Proteomes" id="UP001149140">
    <property type="component" value="Unassembled WGS sequence"/>
</dbReference>
<name>A0A9X3S2T2_9ACTN</name>
<accession>A0A9X3S2T2</accession>
<sequence length="177" mass="17303">MNRMLLPLLGLALVIVPSASAQTPPGTDAPEYQETTVGGSVASTLSLTLGPAATFGAFAPGVSTDYTASTTGTVISTAGDATLAVADPSSTSTGHLVNGSFSLASPLRAKATSPAGTGGTEGAVGSSAAPTPLLAYSGPVSNDQVTIAFAQSIAASEPLRTGPYGKTLTFTLSTTNP</sequence>
<proteinExistence type="predicted"/>
<feature type="chain" id="PRO_5040727470" description="WxL domain-containing protein" evidence="1">
    <location>
        <begin position="22"/>
        <end position="177"/>
    </location>
</feature>
<evidence type="ECO:0000313" key="2">
    <source>
        <dbReference type="EMBL" id="MDA0163859.1"/>
    </source>
</evidence>
<evidence type="ECO:0008006" key="4">
    <source>
        <dbReference type="Google" id="ProtNLM"/>
    </source>
</evidence>
<feature type="signal peptide" evidence="1">
    <location>
        <begin position="1"/>
        <end position="21"/>
    </location>
</feature>
<dbReference type="RefSeq" id="WP_270043107.1">
    <property type="nucleotide sequence ID" value="NZ_JAPDOD010000028.1"/>
</dbReference>
<evidence type="ECO:0000256" key="1">
    <source>
        <dbReference type="SAM" id="SignalP"/>
    </source>
</evidence>
<dbReference type="EMBL" id="JAPDOD010000028">
    <property type="protein sequence ID" value="MDA0163859.1"/>
    <property type="molecule type" value="Genomic_DNA"/>
</dbReference>
<keyword evidence="3" id="KW-1185">Reference proteome</keyword>
<gene>
    <name evidence="2" type="ORF">OM076_26550</name>
</gene>
<comment type="caution">
    <text evidence="2">The sequence shown here is derived from an EMBL/GenBank/DDBJ whole genome shotgun (WGS) entry which is preliminary data.</text>
</comment>
<protein>
    <recommendedName>
        <fullName evidence="4">WxL domain-containing protein</fullName>
    </recommendedName>
</protein>
<keyword evidence="1" id="KW-0732">Signal</keyword>
<organism evidence="2 3">
    <name type="scientific">Solirubrobacter ginsenosidimutans</name>
    <dbReference type="NCBI Taxonomy" id="490573"/>
    <lineage>
        <taxon>Bacteria</taxon>
        <taxon>Bacillati</taxon>
        <taxon>Actinomycetota</taxon>
        <taxon>Thermoleophilia</taxon>
        <taxon>Solirubrobacterales</taxon>
        <taxon>Solirubrobacteraceae</taxon>
        <taxon>Solirubrobacter</taxon>
    </lineage>
</organism>